<dbReference type="OrthoDB" id="3061096at2759"/>
<dbReference type="EMBL" id="JACAZH010000003">
    <property type="protein sequence ID" value="KAF7373915.1"/>
    <property type="molecule type" value="Genomic_DNA"/>
</dbReference>
<keyword evidence="2" id="KW-1185">Reference proteome</keyword>
<dbReference type="AlphaFoldDB" id="A0A8H7DGX9"/>
<accession>A0A8H7DGX9</accession>
<name>A0A8H7DGX9_9AGAR</name>
<gene>
    <name evidence="1" type="ORF">MSAN_00603900</name>
</gene>
<sequence length="493" mass="56587">MPRFHDLDKDVLAQILGSCDIYTVLLFQRINKSFRRLALSKQLWISLVLDLSSRYLILHLHPIHTYTTTQLIAKVKSVVCGPETWLERSSVSPAIFSRRTILGEETYWSGFKLISGGRYFAIYNESAGDLQCFDALTGRCVWTRPETPNSWRVDMLHNGHTVNFLLLLRAGLSIVQLDLTTGHSDDVYHLDLHTDTRYWNYSLFGDLLVLNFYHDRSADTRLNRDLVIDWREAVYVIFESPEIPNTYHHVEFVPGHIIFSPPAVEAPHDRLILVYALSSVASRWRPTTELKLHSTDVLSAHCIRLPEDMPPVVVERLEHKNRVFRNVPDIDTWTGSSLQVQMLVYPNPIRDNVYRLAVYASTLRSEEPSLRESFRQRLHHPTGPIRAIGATLFTYQLILGGPKLRWTRAPVISNVPEVIAGWTYAGYGLDWDCKIVGTCSPSGFIRKLRGQTVRDVVPQDERLGPTERRRTRLSSNGVVFTHGQKWIDIVCYL</sequence>
<evidence type="ECO:0008006" key="3">
    <source>
        <dbReference type="Google" id="ProtNLM"/>
    </source>
</evidence>
<dbReference type="Proteomes" id="UP000623467">
    <property type="component" value="Unassembled WGS sequence"/>
</dbReference>
<evidence type="ECO:0000313" key="1">
    <source>
        <dbReference type="EMBL" id="KAF7373915.1"/>
    </source>
</evidence>
<dbReference type="InterPro" id="IPR036047">
    <property type="entry name" value="F-box-like_dom_sf"/>
</dbReference>
<dbReference type="InterPro" id="IPR011047">
    <property type="entry name" value="Quinoprotein_ADH-like_sf"/>
</dbReference>
<organism evidence="1 2">
    <name type="scientific">Mycena sanguinolenta</name>
    <dbReference type="NCBI Taxonomy" id="230812"/>
    <lineage>
        <taxon>Eukaryota</taxon>
        <taxon>Fungi</taxon>
        <taxon>Dikarya</taxon>
        <taxon>Basidiomycota</taxon>
        <taxon>Agaricomycotina</taxon>
        <taxon>Agaricomycetes</taxon>
        <taxon>Agaricomycetidae</taxon>
        <taxon>Agaricales</taxon>
        <taxon>Marasmiineae</taxon>
        <taxon>Mycenaceae</taxon>
        <taxon>Mycena</taxon>
    </lineage>
</organism>
<protein>
    <recommendedName>
        <fullName evidence="3">F-box domain-containing protein</fullName>
    </recommendedName>
</protein>
<dbReference type="SUPFAM" id="SSF81383">
    <property type="entry name" value="F-box domain"/>
    <property type="match status" value="1"/>
</dbReference>
<dbReference type="SUPFAM" id="SSF50998">
    <property type="entry name" value="Quinoprotein alcohol dehydrogenase-like"/>
    <property type="match status" value="1"/>
</dbReference>
<reference evidence="1" key="1">
    <citation type="submission" date="2020-05" db="EMBL/GenBank/DDBJ databases">
        <title>Mycena genomes resolve the evolution of fungal bioluminescence.</title>
        <authorList>
            <person name="Tsai I.J."/>
        </authorList>
    </citation>
    <scope>NUCLEOTIDE SEQUENCE</scope>
    <source>
        <strain evidence="1">160909Yilan</strain>
    </source>
</reference>
<proteinExistence type="predicted"/>
<comment type="caution">
    <text evidence="1">The sequence shown here is derived from an EMBL/GenBank/DDBJ whole genome shotgun (WGS) entry which is preliminary data.</text>
</comment>
<evidence type="ECO:0000313" key="2">
    <source>
        <dbReference type="Proteomes" id="UP000623467"/>
    </source>
</evidence>